<dbReference type="InterPro" id="IPR036520">
    <property type="entry name" value="UPF0759_sf"/>
</dbReference>
<sequence>MTDERHDVQGRPPIRIGCAGWSIGSAHAELVGEGESMLARYATRFDAVEINSSFYRPHQPKTYERWAASVPDDFRFSVKLPRTITHDARLVGGEDLLARFLGETAGLGQKLGGILVQLPPSLAFDAAVVDAFFEKLRALTDVPLACEPRHRSWFEASVSALWARYDIARVAADPARVPDARHVAGQGAWHYWRWHGSPRIYFSAYEDAELQLLAQELIDHAAPGREPWCILDNTAAGHAVTDAAKLQALCGVEPPGQFVPQRAAAPVQQALGF</sequence>
<dbReference type="Proteomes" id="UP001589896">
    <property type="component" value="Unassembled WGS sequence"/>
</dbReference>
<gene>
    <name evidence="1" type="ORF">ACFFGH_07385</name>
</gene>
<dbReference type="PANTHER" id="PTHR30348:SF14">
    <property type="entry name" value="BLR8050 PROTEIN"/>
    <property type="match status" value="1"/>
</dbReference>
<dbReference type="RefSeq" id="WP_386666475.1">
    <property type="nucleotide sequence ID" value="NZ_JBHLTG010000001.1"/>
</dbReference>
<keyword evidence="2" id="KW-1185">Reference proteome</keyword>
<proteinExistence type="predicted"/>
<organism evidence="1 2">
    <name type="scientific">Lysobacter korlensis</name>
    <dbReference type="NCBI Taxonomy" id="553636"/>
    <lineage>
        <taxon>Bacteria</taxon>
        <taxon>Pseudomonadati</taxon>
        <taxon>Pseudomonadota</taxon>
        <taxon>Gammaproteobacteria</taxon>
        <taxon>Lysobacterales</taxon>
        <taxon>Lysobacteraceae</taxon>
        <taxon>Lysobacter</taxon>
    </lineage>
</organism>
<evidence type="ECO:0000313" key="1">
    <source>
        <dbReference type="EMBL" id="MFC0677664.1"/>
    </source>
</evidence>
<reference evidence="1 2" key="1">
    <citation type="submission" date="2024-09" db="EMBL/GenBank/DDBJ databases">
        <authorList>
            <person name="Sun Q."/>
            <person name="Mori K."/>
        </authorList>
    </citation>
    <scope>NUCLEOTIDE SEQUENCE [LARGE SCALE GENOMIC DNA]</scope>
    <source>
        <strain evidence="1 2">KCTC 23076</strain>
    </source>
</reference>
<dbReference type="Gene3D" id="3.20.20.410">
    <property type="entry name" value="Protein of unknown function UPF0759"/>
    <property type="match status" value="1"/>
</dbReference>
<dbReference type="PANTHER" id="PTHR30348">
    <property type="entry name" value="UNCHARACTERIZED PROTEIN YECE"/>
    <property type="match status" value="1"/>
</dbReference>
<accession>A0ABV6RM76</accession>
<evidence type="ECO:0000313" key="2">
    <source>
        <dbReference type="Proteomes" id="UP001589896"/>
    </source>
</evidence>
<comment type="caution">
    <text evidence="1">The sequence shown here is derived from an EMBL/GenBank/DDBJ whole genome shotgun (WGS) entry which is preliminary data.</text>
</comment>
<protein>
    <submittedName>
        <fullName evidence="1">DUF72 domain-containing protein</fullName>
    </submittedName>
</protein>
<dbReference type="InterPro" id="IPR002763">
    <property type="entry name" value="DUF72"/>
</dbReference>
<dbReference type="EMBL" id="JBHLTG010000001">
    <property type="protein sequence ID" value="MFC0677664.1"/>
    <property type="molecule type" value="Genomic_DNA"/>
</dbReference>
<dbReference type="SUPFAM" id="SSF117396">
    <property type="entry name" value="TM1631-like"/>
    <property type="match status" value="1"/>
</dbReference>
<dbReference type="Pfam" id="PF01904">
    <property type="entry name" value="DUF72"/>
    <property type="match status" value="1"/>
</dbReference>
<name>A0ABV6RM76_9GAMM</name>